<dbReference type="EMBL" id="MN740657">
    <property type="protein sequence ID" value="QHU06538.1"/>
    <property type="molecule type" value="Genomic_DNA"/>
</dbReference>
<sequence length="106" mass="12298">MKYNHIGLIWTTIHREDGSLFRNAADYFFDLEHPSDDYTSMVTELMQCHVERYFPKYDTASNVWQVEFGGDGQDGLIDYALQSQPPSIPDMVFEVDGKKYTMVFNA</sequence>
<protein>
    <submittedName>
        <fullName evidence="1">Uncharacterized protein</fullName>
    </submittedName>
</protein>
<accession>A0A6C0JRN0</accession>
<evidence type="ECO:0000313" key="1">
    <source>
        <dbReference type="EMBL" id="QHU06538.1"/>
    </source>
</evidence>
<reference evidence="1" key="1">
    <citation type="journal article" date="2020" name="Nature">
        <title>Giant virus diversity and host interactions through global metagenomics.</title>
        <authorList>
            <person name="Schulz F."/>
            <person name="Roux S."/>
            <person name="Paez-Espino D."/>
            <person name="Jungbluth S."/>
            <person name="Walsh D.A."/>
            <person name="Denef V.J."/>
            <person name="McMahon K.D."/>
            <person name="Konstantinidis K.T."/>
            <person name="Eloe-Fadrosh E.A."/>
            <person name="Kyrpides N.C."/>
            <person name="Woyke T."/>
        </authorList>
    </citation>
    <scope>NUCLEOTIDE SEQUENCE</scope>
    <source>
        <strain evidence="1">GVMAG-S-1035315-10</strain>
    </source>
</reference>
<organism evidence="1">
    <name type="scientific">viral metagenome</name>
    <dbReference type="NCBI Taxonomy" id="1070528"/>
    <lineage>
        <taxon>unclassified sequences</taxon>
        <taxon>metagenomes</taxon>
        <taxon>organismal metagenomes</taxon>
    </lineage>
</organism>
<name>A0A6C0JRN0_9ZZZZ</name>
<dbReference type="AlphaFoldDB" id="A0A6C0JRN0"/>
<proteinExistence type="predicted"/>